<organism evidence="2">
    <name type="scientific">marine metagenome</name>
    <dbReference type="NCBI Taxonomy" id="408172"/>
    <lineage>
        <taxon>unclassified sequences</taxon>
        <taxon>metagenomes</taxon>
        <taxon>ecological metagenomes</taxon>
    </lineage>
</organism>
<dbReference type="GO" id="GO:0016791">
    <property type="term" value="F:phosphatase activity"/>
    <property type="evidence" value="ECO:0007669"/>
    <property type="project" value="TreeGrafter"/>
</dbReference>
<evidence type="ECO:0000259" key="1">
    <source>
        <dbReference type="Pfam" id="PF00149"/>
    </source>
</evidence>
<name>A0A381X5Y1_9ZZZZ</name>
<feature type="domain" description="Calcineurin-like phosphoesterase" evidence="1">
    <location>
        <begin position="1"/>
        <end position="69"/>
    </location>
</feature>
<protein>
    <recommendedName>
        <fullName evidence="1">Calcineurin-like phosphoesterase domain-containing protein</fullName>
    </recommendedName>
</protein>
<dbReference type="InterPro" id="IPR004843">
    <property type="entry name" value="Calcineurin-like_PHP"/>
</dbReference>
<gene>
    <name evidence="2" type="ORF">METZ01_LOCUS113020</name>
</gene>
<dbReference type="GO" id="GO:0005737">
    <property type="term" value="C:cytoplasm"/>
    <property type="evidence" value="ECO:0007669"/>
    <property type="project" value="TreeGrafter"/>
</dbReference>
<dbReference type="Gene3D" id="3.60.21.10">
    <property type="match status" value="1"/>
</dbReference>
<dbReference type="PANTHER" id="PTHR42850:SF2">
    <property type="entry name" value="BLL5683 PROTEIN"/>
    <property type="match status" value="1"/>
</dbReference>
<dbReference type="EMBL" id="UINC01014040">
    <property type="protein sequence ID" value="SVA60166.1"/>
    <property type="molecule type" value="Genomic_DNA"/>
</dbReference>
<dbReference type="InterPro" id="IPR029052">
    <property type="entry name" value="Metallo-depent_PP-like"/>
</dbReference>
<reference evidence="2" key="1">
    <citation type="submission" date="2018-05" db="EMBL/GenBank/DDBJ databases">
        <authorList>
            <person name="Lanie J.A."/>
            <person name="Ng W.-L."/>
            <person name="Kazmierczak K.M."/>
            <person name="Andrzejewski T.M."/>
            <person name="Davidsen T.M."/>
            <person name="Wayne K.J."/>
            <person name="Tettelin H."/>
            <person name="Glass J.I."/>
            <person name="Rusch D."/>
            <person name="Podicherti R."/>
            <person name="Tsui H.-C.T."/>
            <person name="Winkler M.E."/>
        </authorList>
    </citation>
    <scope>NUCLEOTIDE SEQUENCE</scope>
</reference>
<dbReference type="InterPro" id="IPR050126">
    <property type="entry name" value="Ap4A_hydrolase"/>
</dbReference>
<proteinExistence type="predicted"/>
<sequence length="113" mass="12981">MKYALIADIHANLEALEVVLEDAKKNNCTRYVCLGDVVGYNPDPKECMKIVRDMGMPCIMGNHDEYCAVDTDLSGFNPHAGHAIMWTRDQLSDEERDWLQRLKYLRMIANFTI</sequence>
<dbReference type="AlphaFoldDB" id="A0A381X5Y1"/>
<evidence type="ECO:0000313" key="2">
    <source>
        <dbReference type="EMBL" id="SVA60166.1"/>
    </source>
</evidence>
<accession>A0A381X5Y1</accession>
<dbReference type="PANTHER" id="PTHR42850">
    <property type="entry name" value="METALLOPHOSPHOESTERASE"/>
    <property type="match status" value="1"/>
</dbReference>
<feature type="non-terminal residue" evidence="2">
    <location>
        <position position="113"/>
    </location>
</feature>
<dbReference type="Pfam" id="PF00149">
    <property type="entry name" value="Metallophos"/>
    <property type="match status" value="1"/>
</dbReference>
<dbReference type="SUPFAM" id="SSF56300">
    <property type="entry name" value="Metallo-dependent phosphatases"/>
    <property type="match status" value="1"/>
</dbReference>
<dbReference type="CDD" id="cd00838">
    <property type="entry name" value="MPP_superfamily"/>
    <property type="match status" value="1"/>
</dbReference>